<comment type="caution">
    <text evidence="2">The sequence shown here is derived from an EMBL/GenBank/DDBJ whole genome shotgun (WGS) entry which is preliminary data.</text>
</comment>
<dbReference type="AlphaFoldDB" id="I7LBZ9"/>
<protein>
    <submittedName>
        <fullName evidence="2">Helix-turn-helix protein</fullName>
    </submittedName>
</protein>
<dbReference type="Pfam" id="PF01381">
    <property type="entry name" value="HTH_3"/>
    <property type="match status" value="1"/>
</dbReference>
<dbReference type="PANTHER" id="PTHR37038">
    <property type="entry name" value="TRANSCRIPTIONAL REGULATOR-RELATED"/>
    <property type="match status" value="1"/>
</dbReference>
<evidence type="ECO:0000313" key="3">
    <source>
        <dbReference type="Proteomes" id="UP000009311"/>
    </source>
</evidence>
<dbReference type="EMBL" id="CAKD01000029">
    <property type="protein sequence ID" value="CCI86046.1"/>
    <property type="molecule type" value="Genomic_DNA"/>
</dbReference>
<proteinExistence type="predicted"/>
<dbReference type="RefSeq" id="WP_009560612.1">
    <property type="nucleotide sequence ID" value="NZ_AYZN01000008.1"/>
</dbReference>
<dbReference type="GO" id="GO:0003677">
    <property type="term" value="F:DNA binding"/>
    <property type="evidence" value="ECO:0007669"/>
    <property type="project" value="InterPro"/>
</dbReference>
<dbReference type="Gene3D" id="1.25.40.10">
    <property type="entry name" value="Tetratricopeptide repeat domain"/>
    <property type="match status" value="1"/>
</dbReference>
<dbReference type="eggNOG" id="ENOG5030GE4">
    <property type="taxonomic scope" value="Bacteria"/>
</dbReference>
<dbReference type="STRING" id="1423790.BN53_08270"/>
<dbReference type="InterPro" id="IPR011990">
    <property type="entry name" value="TPR-like_helical_dom_sf"/>
</dbReference>
<reference evidence="2 3" key="1">
    <citation type="submission" date="2012-06" db="EMBL/GenBank/DDBJ databases">
        <title>Draft Genome Sequence of Lactobacillus pasteurii CRBIP 24.76T.</title>
        <authorList>
            <person name="Cousin S."/>
            <person name="Bouchier C."/>
            <person name="Loux V."/>
            <person name="Ma L."/>
            <person name="Creno S."/>
            <person name="Bizet C."/>
            <person name="Clermont D."/>
        </authorList>
    </citation>
    <scope>NUCLEOTIDE SEQUENCE [LARGE SCALE GENOMIC DNA]</scope>
    <source>
        <strain evidence="3">CRBIP 24.76T</strain>
    </source>
</reference>
<evidence type="ECO:0000313" key="2">
    <source>
        <dbReference type="EMBL" id="CCI86046.1"/>
    </source>
</evidence>
<dbReference type="SMART" id="SM00530">
    <property type="entry name" value="HTH_XRE"/>
    <property type="match status" value="1"/>
</dbReference>
<dbReference type="CDD" id="cd00093">
    <property type="entry name" value="HTH_XRE"/>
    <property type="match status" value="1"/>
</dbReference>
<gene>
    <name evidence="2" type="ORF">BN53_08270</name>
</gene>
<name>I7LBZ9_9LACO</name>
<dbReference type="PATRIC" id="fig|1423790.3.peg.1769"/>
<accession>I7LBZ9</accession>
<keyword evidence="3" id="KW-1185">Reference proteome</keyword>
<dbReference type="OrthoDB" id="2315824at2"/>
<sequence>MTIGEALHTIRLNLGLSQQQMCEGIVSRPFYAKVESGKNRINAESLFEILFKHQVDVLEFSELIQETYISGKNKTEIQFKDRMDNAVNTRNVESLERYCQKIVATSDNKILKLRALVTLAYFKGEVKDIDENIYKELKKEFDEGRNWTTRPDLLTLLGNTMPLWSQEELDFLISRLLASVKRHKYSELALERYLRIFGNYLVTCYDRKISIRSNTNIVEVINYIISTTKSFHLMIYRINTFYLEAMLSGNIDKAQKIRKNMEDYGYGAVIASWPI</sequence>
<dbReference type="SUPFAM" id="SSF47413">
    <property type="entry name" value="lambda repressor-like DNA-binding domains"/>
    <property type="match status" value="1"/>
</dbReference>
<dbReference type="PROSITE" id="PS50943">
    <property type="entry name" value="HTH_CROC1"/>
    <property type="match status" value="1"/>
</dbReference>
<evidence type="ECO:0000259" key="1">
    <source>
        <dbReference type="PROSITE" id="PS50943"/>
    </source>
</evidence>
<feature type="domain" description="HTH cro/C1-type" evidence="1">
    <location>
        <begin position="7"/>
        <end position="60"/>
    </location>
</feature>
<dbReference type="InterPro" id="IPR053163">
    <property type="entry name" value="HTH-type_regulator_Rgg"/>
</dbReference>
<organism evidence="2 3">
    <name type="scientific">Lactobacillus pasteurii DSM 23907 = CRBIP 24.76</name>
    <dbReference type="NCBI Taxonomy" id="1423790"/>
    <lineage>
        <taxon>Bacteria</taxon>
        <taxon>Bacillati</taxon>
        <taxon>Bacillota</taxon>
        <taxon>Bacilli</taxon>
        <taxon>Lactobacillales</taxon>
        <taxon>Lactobacillaceae</taxon>
        <taxon>Lactobacillus</taxon>
    </lineage>
</organism>
<dbReference type="InterPro" id="IPR001387">
    <property type="entry name" value="Cro/C1-type_HTH"/>
</dbReference>
<dbReference type="InterPro" id="IPR010982">
    <property type="entry name" value="Lambda_DNA-bd_dom_sf"/>
</dbReference>
<dbReference type="Proteomes" id="UP000009311">
    <property type="component" value="Unassembled WGS sequence"/>
</dbReference>